<comment type="caution">
    <text evidence="7">The sequence shown here is derived from an EMBL/GenBank/DDBJ whole genome shotgun (WGS) entry which is preliminary data.</text>
</comment>
<comment type="caution">
    <text evidence="5">Lacks conserved residue(s) required for the propagation of feature annotation.</text>
</comment>
<dbReference type="InterPro" id="IPR010445">
    <property type="entry name" value="LapA_dom"/>
</dbReference>
<accession>A0ABT8BU63</accession>
<evidence type="ECO:0000313" key="8">
    <source>
        <dbReference type="Proteomes" id="UP001238540"/>
    </source>
</evidence>
<keyword evidence="2 5" id="KW-0812">Transmembrane</keyword>
<organism evidence="7 8">
    <name type="scientific">Vibrio ostreicida</name>
    <dbReference type="NCBI Taxonomy" id="526588"/>
    <lineage>
        <taxon>Bacteria</taxon>
        <taxon>Pseudomonadati</taxon>
        <taxon>Pseudomonadota</taxon>
        <taxon>Gammaproteobacteria</taxon>
        <taxon>Vibrionales</taxon>
        <taxon>Vibrionaceae</taxon>
        <taxon>Vibrio</taxon>
    </lineage>
</organism>
<dbReference type="EMBL" id="JAUFQC010000001">
    <property type="protein sequence ID" value="MDN3610546.1"/>
    <property type="molecule type" value="Genomic_DNA"/>
</dbReference>
<comment type="subcellular location">
    <subcellularLocation>
        <location evidence="5">Cell inner membrane</location>
        <topology evidence="5">Single-pass membrane protein</topology>
    </subcellularLocation>
</comment>
<keyword evidence="4 5" id="KW-0472">Membrane</keyword>
<name>A0ABT8BU63_9VIBR</name>
<evidence type="ECO:0000259" key="6">
    <source>
        <dbReference type="Pfam" id="PF06305"/>
    </source>
</evidence>
<dbReference type="Proteomes" id="UP001238540">
    <property type="component" value="Unassembled WGS sequence"/>
</dbReference>
<feature type="transmembrane region" description="Helical" evidence="5">
    <location>
        <begin position="40"/>
        <end position="64"/>
    </location>
</feature>
<comment type="similarity">
    <text evidence="5">Belongs to the LapA family.</text>
</comment>
<protein>
    <recommendedName>
        <fullName evidence="5">Probable lipopolysaccharide assembly protein A</fullName>
    </recommendedName>
</protein>
<dbReference type="InterPro" id="IPR032906">
    <property type="entry name" value="LapA"/>
</dbReference>
<reference evidence="8" key="1">
    <citation type="journal article" date="2019" name="Int. J. Syst. Evol. Microbiol.">
        <title>The Global Catalogue of Microorganisms (GCM) 10K type strain sequencing project: providing services to taxonomists for standard genome sequencing and annotation.</title>
        <authorList>
            <consortium name="The Broad Institute Genomics Platform"/>
            <consortium name="The Broad Institute Genome Sequencing Center for Infectious Disease"/>
            <person name="Wu L."/>
            <person name="Ma J."/>
        </authorList>
    </citation>
    <scope>NUCLEOTIDE SEQUENCE [LARGE SCALE GENOMIC DNA]</scope>
    <source>
        <strain evidence="8">CECT 7398</strain>
    </source>
</reference>
<evidence type="ECO:0000256" key="2">
    <source>
        <dbReference type="ARBA" id="ARBA00022692"/>
    </source>
</evidence>
<keyword evidence="3 5" id="KW-1133">Transmembrane helix</keyword>
<comment type="function">
    <text evidence="5">Involved in the assembly of lipopolysaccharide (LPS).</text>
</comment>
<gene>
    <name evidence="5" type="primary">lapA</name>
    <name evidence="7" type="ORF">QWZ16_12615</name>
</gene>
<proteinExistence type="inferred from homology"/>
<evidence type="ECO:0000256" key="1">
    <source>
        <dbReference type="ARBA" id="ARBA00022475"/>
    </source>
</evidence>
<sequence>MKIIKTLIVLVLFLMTLFLGSLNREVVNFNYLLAQGDFYLSTLLGSVFVVGFVLAWLIFGSLYLRAQLQVKKLRKQLIELSPREGETQQQVNAK</sequence>
<keyword evidence="8" id="KW-1185">Reference proteome</keyword>
<evidence type="ECO:0000256" key="3">
    <source>
        <dbReference type="ARBA" id="ARBA00022989"/>
    </source>
</evidence>
<evidence type="ECO:0000256" key="4">
    <source>
        <dbReference type="ARBA" id="ARBA00023136"/>
    </source>
</evidence>
<feature type="domain" description="Lipopolysaccharide assembly protein A" evidence="6">
    <location>
        <begin position="23"/>
        <end position="80"/>
    </location>
</feature>
<dbReference type="RefSeq" id="WP_076585300.1">
    <property type="nucleotide sequence ID" value="NZ_JABEYA020000001.1"/>
</dbReference>
<keyword evidence="1 5" id="KW-1003">Cell membrane</keyword>
<evidence type="ECO:0000256" key="5">
    <source>
        <dbReference type="HAMAP-Rule" id="MF_01948"/>
    </source>
</evidence>
<keyword evidence="5" id="KW-0997">Cell inner membrane</keyword>
<evidence type="ECO:0000313" key="7">
    <source>
        <dbReference type="EMBL" id="MDN3610546.1"/>
    </source>
</evidence>
<dbReference type="HAMAP" id="MF_01948">
    <property type="entry name" value="LPS_assembly_LapA"/>
    <property type="match status" value="1"/>
</dbReference>
<dbReference type="Pfam" id="PF06305">
    <property type="entry name" value="LapA_dom"/>
    <property type="match status" value="1"/>
</dbReference>